<feature type="compositionally biased region" description="Basic and acidic residues" evidence="2">
    <location>
        <begin position="54"/>
        <end position="69"/>
    </location>
</feature>
<dbReference type="Proteomes" id="UP000002748">
    <property type="component" value="Unassembled WGS sequence"/>
</dbReference>
<comment type="caution">
    <text evidence="4">The sequence shown here is derived from an EMBL/GenBank/DDBJ whole genome shotgun (WGS) entry which is preliminary data.</text>
</comment>
<evidence type="ECO:0000313" key="4">
    <source>
        <dbReference type="EMBL" id="EJT45494.1"/>
    </source>
</evidence>
<dbReference type="InterPro" id="IPR007577">
    <property type="entry name" value="GlycoTrfase_DXD_sugar-bd_CS"/>
</dbReference>
<dbReference type="OrthoDB" id="409543at2759"/>
<feature type="region of interest" description="Disordered" evidence="2">
    <location>
        <begin position="552"/>
        <end position="581"/>
    </location>
</feature>
<dbReference type="HOGENOM" id="CLU_521941_0_0_1"/>
<keyword evidence="3" id="KW-0472">Membrane</keyword>
<keyword evidence="3" id="KW-1133">Transmembrane helix</keyword>
<sequence>MPSSNNVTDSDRPPSPPRSFDPLTTDPESGVELSTLESDASMHHAPRTANRRGTPLDRRAPHQVAEKGHVSPAVAGSSAAHMQAQPYSGPSNLSSPTAEYTSTSGDTYYDDEYGDWKHRWRSYHPNTEDQTSFLKRPRRGTRSRAGGGGYLPYYRKRRGPASGGWILRRCLGCIRYRWARSLVLILLGALVALTALWQFSKHYEVQLEFSVFSRDWVRQEVESIRPLKGCWEPQNISPEYNMTQHEAPRHQLLTPGINLRYELACYDFASTVQPIAEVPARDTIFHTYWRSDLAPFDDRQAATLYAFLATQNLAVSKLILWTNGKEQLMGSARLRELVQDWPNHIEVRQFEPAVLTEGTEVEGVLNQMGGIFDRRAWVDGDVVRLLALYQYGGVWIDMDMILTRDVQPLLESEWVMKWDCYVLPAERRGHALREALAVPLRDVPRDEDVSPPASRLVRLGLAPILEGAPAPARSEHHPLPGAAVSDPAKWAGRAWDGIGDFGRSGREIFEEKLGFVFGIHLHNQWQKPFPKGAWMDRLTIQHRDKVQRLKDSMPSVGAGSVKKQHAHAHATHNTNTHTRSE</sequence>
<dbReference type="GeneID" id="25989557"/>
<reference evidence="4 5" key="1">
    <citation type="journal article" date="2012" name="Eukaryot. Cell">
        <title>Draft genome sequence of CBS 2479, the standard type strain of Trichosporon asahii.</title>
        <authorList>
            <person name="Yang R.Y."/>
            <person name="Li H.T."/>
            <person name="Zhu H."/>
            <person name="Zhou G.P."/>
            <person name="Wang M."/>
            <person name="Wang L."/>
        </authorList>
    </citation>
    <scope>NUCLEOTIDE SEQUENCE [LARGE SCALE GENOMIC DNA]</scope>
    <source>
        <strain evidence="5">ATCC 90039 / CBS 2479 / JCM 2466 / KCTC 7840 / NCYC 2677 / UAMH 7654</strain>
    </source>
</reference>
<dbReference type="EMBL" id="ALBS01000325">
    <property type="protein sequence ID" value="EJT45494.1"/>
    <property type="molecule type" value="Genomic_DNA"/>
</dbReference>
<protein>
    <recommendedName>
        <fullName evidence="6">Glycosyltransferase family 32 protein</fullName>
    </recommendedName>
</protein>
<dbReference type="SUPFAM" id="SSF53448">
    <property type="entry name" value="Nucleotide-diphospho-sugar transferases"/>
    <property type="match status" value="1"/>
</dbReference>
<evidence type="ECO:0008006" key="6">
    <source>
        <dbReference type="Google" id="ProtNLM"/>
    </source>
</evidence>
<dbReference type="AlphaFoldDB" id="J6EMI1"/>
<organism evidence="4 5">
    <name type="scientific">Trichosporon asahii var. asahii (strain ATCC 90039 / CBS 2479 / JCM 2466 / KCTC 7840 / NBRC 103889/ NCYC 2677 / UAMH 7654)</name>
    <name type="common">Yeast</name>
    <dbReference type="NCBI Taxonomy" id="1186058"/>
    <lineage>
        <taxon>Eukaryota</taxon>
        <taxon>Fungi</taxon>
        <taxon>Dikarya</taxon>
        <taxon>Basidiomycota</taxon>
        <taxon>Agaricomycotina</taxon>
        <taxon>Tremellomycetes</taxon>
        <taxon>Trichosporonales</taxon>
        <taxon>Trichosporonaceae</taxon>
        <taxon>Trichosporon</taxon>
    </lineage>
</organism>
<proteinExistence type="inferred from homology"/>
<evidence type="ECO:0000256" key="2">
    <source>
        <dbReference type="SAM" id="MobiDB-lite"/>
    </source>
</evidence>
<dbReference type="Pfam" id="PF04488">
    <property type="entry name" value="Gly_transf_sug"/>
    <property type="match status" value="1"/>
</dbReference>
<accession>J6EMI1</accession>
<gene>
    <name evidence="4" type="ORF">A1Q1_06045</name>
</gene>
<name>J6EMI1_TRIAS</name>
<keyword evidence="3" id="KW-0812">Transmembrane</keyword>
<feature type="region of interest" description="Disordered" evidence="2">
    <location>
        <begin position="1"/>
        <end position="102"/>
    </location>
</feature>
<evidence type="ECO:0000256" key="3">
    <source>
        <dbReference type="SAM" id="Phobius"/>
    </source>
</evidence>
<evidence type="ECO:0000256" key="1">
    <source>
        <dbReference type="ARBA" id="ARBA00009003"/>
    </source>
</evidence>
<feature type="compositionally biased region" description="Polar residues" evidence="2">
    <location>
        <begin position="85"/>
        <end position="102"/>
    </location>
</feature>
<dbReference type="InterPro" id="IPR029044">
    <property type="entry name" value="Nucleotide-diphossugar_trans"/>
</dbReference>
<dbReference type="RefSeq" id="XP_014176729.1">
    <property type="nucleotide sequence ID" value="XM_014321254.1"/>
</dbReference>
<dbReference type="KEGG" id="tasa:A1Q1_06045"/>
<feature type="compositionally biased region" description="Low complexity" evidence="2">
    <location>
        <begin position="571"/>
        <end position="581"/>
    </location>
</feature>
<comment type="similarity">
    <text evidence="1">Belongs to the glycosyltransferase 32 family.</text>
</comment>
<dbReference type="Gene3D" id="3.90.550.20">
    <property type="match status" value="1"/>
</dbReference>
<evidence type="ECO:0000313" key="5">
    <source>
        <dbReference type="Proteomes" id="UP000002748"/>
    </source>
</evidence>
<dbReference type="VEuPathDB" id="FungiDB:A1Q1_06045"/>
<feature type="transmembrane region" description="Helical" evidence="3">
    <location>
        <begin position="178"/>
        <end position="199"/>
    </location>
</feature>